<dbReference type="CDD" id="cd06558">
    <property type="entry name" value="crotonase-like"/>
    <property type="match status" value="1"/>
</dbReference>
<accession>A0AAU9DCX5</accession>
<dbReference type="GO" id="GO:0003824">
    <property type="term" value="F:catalytic activity"/>
    <property type="evidence" value="ECO:0007669"/>
    <property type="project" value="UniProtKB-ARBA"/>
</dbReference>
<dbReference type="PANTHER" id="PTHR42964:SF1">
    <property type="entry name" value="POLYKETIDE BIOSYNTHESIS ENOYL-COA HYDRATASE PKSH-RELATED"/>
    <property type="match status" value="1"/>
</dbReference>
<dbReference type="KEGG" id="fax:FUAX_11420"/>
<evidence type="ECO:0000256" key="1">
    <source>
        <dbReference type="ARBA" id="ARBA00005254"/>
    </source>
</evidence>
<dbReference type="InterPro" id="IPR014748">
    <property type="entry name" value="Enoyl-CoA_hydra_C"/>
</dbReference>
<dbReference type="Gene3D" id="1.10.12.10">
    <property type="entry name" value="Lyase 2-enoyl-coa Hydratase, Chain A, domain 2"/>
    <property type="match status" value="1"/>
</dbReference>
<dbReference type="Gene3D" id="3.90.226.10">
    <property type="entry name" value="2-enoyl-CoA Hydratase, Chain A, domain 1"/>
    <property type="match status" value="1"/>
</dbReference>
<gene>
    <name evidence="2" type="ORF">FUAX_11420</name>
</gene>
<dbReference type="PANTHER" id="PTHR42964">
    <property type="entry name" value="ENOYL-COA HYDRATASE"/>
    <property type="match status" value="1"/>
</dbReference>
<dbReference type="InterPro" id="IPR051683">
    <property type="entry name" value="Enoyl-CoA_Hydratase/Isomerase"/>
</dbReference>
<dbReference type="Proteomes" id="UP001348817">
    <property type="component" value="Chromosome"/>
</dbReference>
<dbReference type="AlphaFoldDB" id="A0AAU9DCX5"/>
<dbReference type="Pfam" id="PF00378">
    <property type="entry name" value="ECH_1"/>
    <property type="match status" value="1"/>
</dbReference>
<dbReference type="SUPFAM" id="SSF52096">
    <property type="entry name" value="ClpP/crotonase"/>
    <property type="match status" value="1"/>
</dbReference>
<dbReference type="InterPro" id="IPR001753">
    <property type="entry name" value="Enoyl-CoA_hydra/iso"/>
</dbReference>
<dbReference type="EMBL" id="AP025314">
    <property type="protein sequence ID" value="BDD08710.1"/>
    <property type="molecule type" value="Genomic_DNA"/>
</dbReference>
<evidence type="ECO:0000313" key="3">
    <source>
        <dbReference type="Proteomes" id="UP001348817"/>
    </source>
</evidence>
<organism evidence="2 3">
    <name type="scientific">Fulvitalea axinellae</name>
    <dbReference type="NCBI Taxonomy" id="1182444"/>
    <lineage>
        <taxon>Bacteria</taxon>
        <taxon>Pseudomonadati</taxon>
        <taxon>Bacteroidota</taxon>
        <taxon>Cytophagia</taxon>
        <taxon>Cytophagales</taxon>
        <taxon>Persicobacteraceae</taxon>
        <taxon>Fulvitalea</taxon>
    </lineage>
</organism>
<name>A0AAU9DCX5_9BACT</name>
<dbReference type="InterPro" id="IPR029045">
    <property type="entry name" value="ClpP/crotonase-like_dom_sf"/>
</dbReference>
<proteinExistence type="inferred from homology"/>
<evidence type="ECO:0000313" key="2">
    <source>
        <dbReference type="EMBL" id="BDD08710.1"/>
    </source>
</evidence>
<reference evidence="2 3" key="1">
    <citation type="submission" date="2021-12" db="EMBL/GenBank/DDBJ databases">
        <title>Genome sequencing of bacteria with rrn-lacking chromosome and rrn-plasmid.</title>
        <authorList>
            <person name="Anda M."/>
            <person name="Iwasaki W."/>
        </authorList>
    </citation>
    <scope>NUCLEOTIDE SEQUENCE [LARGE SCALE GENOMIC DNA]</scope>
    <source>
        <strain evidence="2 3">DSM 100852</strain>
    </source>
</reference>
<dbReference type="RefSeq" id="WP_338393951.1">
    <property type="nucleotide sequence ID" value="NZ_AP025314.1"/>
</dbReference>
<sequence length="277" mass="30473">MEHYTPKQTAKIAKETFRYLIVKTEGHTLRLTLNRPEKKNAMNPQFMREIAFCLDYAKHTPEIWAVGFDAVGEIFSAGADLKAFAGIKTDDGVSSIPPPATGDVILGSAFRQLHKPCIAQITGNVYAGAFLIVCGCTHVVCSENVKFSLPEALRGIWPMQVMASLTRIIPERAIVDWCTRPTAISAQEAKEKGLVTTLVKAPEDVQGETEKLLANLAKLSPTAIRHGLAALDELRSISPEHRHSFLKGKLDEVLRSKDAKEGLAAFREKRPPEWTGS</sequence>
<protein>
    <submittedName>
        <fullName evidence="2">Enoyl-CoA hydratase</fullName>
    </submittedName>
</protein>
<keyword evidence="3" id="KW-1185">Reference proteome</keyword>
<comment type="similarity">
    <text evidence="1">Belongs to the enoyl-CoA hydratase/isomerase family.</text>
</comment>